<name>A0A0F9CA53_9ZZZZ</name>
<reference evidence="1" key="1">
    <citation type="journal article" date="2015" name="Nature">
        <title>Complex archaea that bridge the gap between prokaryotes and eukaryotes.</title>
        <authorList>
            <person name="Spang A."/>
            <person name="Saw J.H."/>
            <person name="Jorgensen S.L."/>
            <person name="Zaremba-Niedzwiedzka K."/>
            <person name="Martijn J."/>
            <person name="Lind A.E."/>
            <person name="van Eijk R."/>
            <person name="Schleper C."/>
            <person name="Guy L."/>
            <person name="Ettema T.J."/>
        </authorList>
    </citation>
    <scope>NUCLEOTIDE SEQUENCE</scope>
</reference>
<accession>A0A0F9CA53</accession>
<dbReference type="AlphaFoldDB" id="A0A0F9CA53"/>
<proteinExistence type="predicted"/>
<organism evidence="1">
    <name type="scientific">marine sediment metagenome</name>
    <dbReference type="NCBI Taxonomy" id="412755"/>
    <lineage>
        <taxon>unclassified sequences</taxon>
        <taxon>metagenomes</taxon>
        <taxon>ecological metagenomes</taxon>
    </lineage>
</organism>
<comment type="caution">
    <text evidence="1">The sequence shown here is derived from an EMBL/GenBank/DDBJ whole genome shotgun (WGS) entry which is preliminary data.</text>
</comment>
<protein>
    <submittedName>
        <fullName evidence="1">Uncharacterized protein</fullName>
    </submittedName>
</protein>
<dbReference type="EMBL" id="LAZR01037062">
    <property type="protein sequence ID" value="KKL23202.1"/>
    <property type="molecule type" value="Genomic_DNA"/>
</dbReference>
<feature type="non-terminal residue" evidence="1">
    <location>
        <position position="1"/>
    </location>
</feature>
<evidence type="ECO:0000313" key="1">
    <source>
        <dbReference type="EMBL" id="KKL23202.1"/>
    </source>
</evidence>
<sequence length="77" mass="8932">LVMGLSYKNIEKPDFNVILRGSPEIQYDENNTEIKAIDITAKNLDQLIHRLLDETIKINLGKLHELLQFLVEEAREN</sequence>
<gene>
    <name evidence="1" type="ORF">LCGC14_2427720</name>
</gene>